<proteinExistence type="predicted"/>
<organism evidence="2">
    <name type="scientific">Serratia marcescens</name>
    <dbReference type="NCBI Taxonomy" id="615"/>
    <lineage>
        <taxon>Bacteria</taxon>
        <taxon>Pseudomonadati</taxon>
        <taxon>Pseudomonadota</taxon>
        <taxon>Gammaproteobacteria</taxon>
        <taxon>Enterobacterales</taxon>
        <taxon>Yersiniaceae</taxon>
        <taxon>Serratia</taxon>
    </lineage>
</organism>
<name>A0A7S7BVW5_SERMA</name>
<reference evidence="2" key="1">
    <citation type="submission" date="2020-09" db="EMBL/GenBank/DDBJ databases">
        <authorList>
            <person name="Eze J.U."/>
            <person name="Rahube T.O."/>
        </authorList>
    </citation>
    <scope>NUCLEOTIDE SEQUENCE</scope>
    <source>
        <strain evidence="2">DM6</strain>
    </source>
</reference>
<keyword evidence="1" id="KW-0812">Transmembrane</keyword>
<dbReference type="EMBL" id="MW048531">
    <property type="protein sequence ID" value="QOW96970.1"/>
    <property type="molecule type" value="Genomic_DNA"/>
</dbReference>
<accession>A0A7S7BVW5</accession>
<protein>
    <submittedName>
        <fullName evidence="2">Orf90</fullName>
    </submittedName>
</protein>
<sequence>MHRFGYKLCDKNFLYSMGYVFSFLKYVVTNKHAFSSLFHELFDFKF</sequence>
<keyword evidence="1" id="KW-0472">Membrane</keyword>
<evidence type="ECO:0000256" key="1">
    <source>
        <dbReference type="SAM" id="Phobius"/>
    </source>
</evidence>
<feature type="transmembrane region" description="Helical" evidence="1">
    <location>
        <begin position="12"/>
        <end position="28"/>
    </location>
</feature>
<evidence type="ECO:0000313" key="2">
    <source>
        <dbReference type="EMBL" id="QOW96970.1"/>
    </source>
</evidence>
<keyword evidence="1" id="KW-1133">Transmembrane helix</keyword>
<dbReference type="AlphaFoldDB" id="A0A7S7BVW5"/>